<dbReference type="Pfam" id="PF08666">
    <property type="entry name" value="SAF"/>
    <property type="match status" value="1"/>
</dbReference>
<dbReference type="GO" id="GO:0016051">
    <property type="term" value="P:carbohydrate biosynthetic process"/>
    <property type="evidence" value="ECO:0007669"/>
    <property type="project" value="InterPro"/>
</dbReference>
<dbReference type="SUPFAM" id="SSF51569">
    <property type="entry name" value="Aldolase"/>
    <property type="match status" value="1"/>
</dbReference>
<protein>
    <submittedName>
        <fullName evidence="2">N-acetylneuraminate synthase</fullName>
    </submittedName>
</protein>
<comment type="caution">
    <text evidence="2">The sequence shown here is derived from an EMBL/GenBank/DDBJ whole genome shotgun (WGS) entry which is preliminary data.</text>
</comment>
<dbReference type="OrthoDB" id="9781701at2"/>
<dbReference type="InterPro" id="IPR020007">
    <property type="entry name" value="NeuB/NeuA"/>
</dbReference>
<name>A0A316FJT1_9GAMM</name>
<dbReference type="EMBL" id="QGGU01000008">
    <property type="protein sequence ID" value="PWK49168.1"/>
    <property type="molecule type" value="Genomic_DNA"/>
</dbReference>
<dbReference type="GO" id="GO:0047444">
    <property type="term" value="F:N-acylneuraminate-9-phosphate synthase activity"/>
    <property type="evidence" value="ECO:0007669"/>
    <property type="project" value="TreeGrafter"/>
</dbReference>
<dbReference type="RefSeq" id="WP_109763969.1">
    <property type="nucleotide sequence ID" value="NZ_QGGU01000008.1"/>
</dbReference>
<dbReference type="InterPro" id="IPR036732">
    <property type="entry name" value="AFP_Neu5c_C_sf"/>
</dbReference>
<keyword evidence="3" id="KW-1185">Reference proteome</keyword>
<proteinExistence type="predicted"/>
<dbReference type="PROSITE" id="PS50844">
    <property type="entry name" value="AFP_LIKE"/>
    <property type="match status" value="1"/>
</dbReference>
<dbReference type="Proteomes" id="UP000245790">
    <property type="component" value="Unassembled WGS sequence"/>
</dbReference>
<dbReference type="AlphaFoldDB" id="A0A316FJT1"/>
<dbReference type="CDD" id="cd11615">
    <property type="entry name" value="SAF_NeuB_like"/>
    <property type="match status" value="1"/>
</dbReference>
<evidence type="ECO:0000313" key="3">
    <source>
        <dbReference type="Proteomes" id="UP000245790"/>
    </source>
</evidence>
<feature type="domain" description="AFP-like" evidence="1">
    <location>
        <begin position="303"/>
        <end position="354"/>
    </location>
</feature>
<dbReference type="PANTHER" id="PTHR42966:SF1">
    <property type="entry name" value="SIALIC ACID SYNTHASE"/>
    <property type="match status" value="1"/>
</dbReference>
<dbReference type="Gene3D" id="3.90.1210.10">
    <property type="entry name" value="Antifreeze-like/N-acetylneuraminic acid synthase C-terminal domain"/>
    <property type="match status" value="1"/>
</dbReference>
<organism evidence="2 3">
    <name type="scientific">Pleionea mediterranea</name>
    <dbReference type="NCBI Taxonomy" id="523701"/>
    <lineage>
        <taxon>Bacteria</taxon>
        <taxon>Pseudomonadati</taxon>
        <taxon>Pseudomonadota</taxon>
        <taxon>Gammaproteobacteria</taxon>
        <taxon>Oceanospirillales</taxon>
        <taxon>Pleioneaceae</taxon>
        <taxon>Pleionea</taxon>
    </lineage>
</organism>
<dbReference type="Gene3D" id="3.20.20.70">
    <property type="entry name" value="Aldolase class I"/>
    <property type="match status" value="1"/>
</dbReference>
<dbReference type="SUPFAM" id="SSF51269">
    <property type="entry name" value="AFP III-like domain"/>
    <property type="match status" value="1"/>
</dbReference>
<dbReference type="InterPro" id="IPR006190">
    <property type="entry name" value="SAF_AFP_Neu5Ac"/>
</dbReference>
<dbReference type="PANTHER" id="PTHR42966">
    <property type="entry name" value="N-ACETYLNEURAMINATE SYNTHASE"/>
    <property type="match status" value="1"/>
</dbReference>
<dbReference type="InterPro" id="IPR013785">
    <property type="entry name" value="Aldolase_TIM"/>
</dbReference>
<dbReference type="InterPro" id="IPR051690">
    <property type="entry name" value="PseI-like"/>
</dbReference>
<dbReference type="NCBIfam" id="TIGR03569">
    <property type="entry name" value="NeuB_NnaB"/>
    <property type="match status" value="1"/>
</dbReference>
<reference evidence="2 3" key="1">
    <citation type="submission" date="2018-05" db="EMBL/GenBank/DDBJ databases">
        <title>Genomic Encyclopedia of Type Strains, Phase IV (KMG-IV): sequencing the most valuable type-strain genomes for metagenomic binning, comparative biology and taxonomic classification.</title>
        <authorList>
            <person name="Goeker M."/>
        </authorList>
    </citation>
    <scope>NUCLEOTIDE SEQUENCE [LARGE SCALE GENOMIC DNA]</scope>
    <source>
        <strain evidence="2 3">DSM 25350</strain>
    </source>
</reference>
<accession>A0A316FJT1</accession>
<evidence type="ECO:0000259" key="1">
    <source>
        <dbReference type="PROSITE" id="PS50844"/>
    </source>
</evidence>
<dbReference type="InterPro" id="IPR013974">
    <property type="entry name" value="SAF"/>
</dbReference>
<dbReference type="InterPro" id="IPR013132">
    <property type="entry name" value="PseI/NeuA/B-like_N"/>
</dbReference>
<sequence length="354" mass="38693">MKIIAEAGVNHNGSLKLAKQLVDAAKLSGADIVKFQCFRANSLVTLDAEKAQYQHAGDKHSSQHDMLLSLELSYEDFIELSNYCQLKDIEFLCTAFDTNSLTFLLENTQMKRLKIPSGEITNAPFVLQHARAGLPLIVSTGMASLADIENALKVITFGLLAPKSEKPDSNRIEHYYSLPEARSCLSEKVTILHCTTEYPAPLTSINLNAMRSLGQCFGLSYGYSDHTKGTTVPVAATALGASIIEKHFTLDKTQQGPDHKASLEPDELKVMISSVRDCVLSLGSSVKTPAPVELKNKVAARKSLVAATSIAKGEQFSEHNLTIKRPGSGVSPVYYWDYLGRTASRPFTKDELID</sequence>
<gene>
    <name evidence="2" type="ORF">C8D97_10877</name>
</gene>
<dbReference type="InterPro" id="IPR057736">
    <property type="entry name" value="SAF_PseI/NeuA/NeuB"/>
</dbReference>
<dbReference type="Pfam" id="PF03102">
    <property type="entry name" value="NeuB"/>
    <property type="match status" value="1"/>
</dbReference>
<evidence type="ECO:0000313" key="2">
    <source>
        <dbReference type="EMBL" id="PWK49168.1"/>
    </source>
</evidence>